<dbReference type="AlphaFoldDB" id="A0A4Q9HUT7"/>
<sequence length="560" mass="60770">MTRNTGFDENDLRTLAGPRSFERGRGYVDAVTAVEVGDGWITATVHGTHAYAVELSLDGPRGLAGECGCPYGMEGNFCKHLVALGLTVLAGPEALPQQRGRARSRAQKLDGWLAGLSRDELLALVREQIAEDRQVRRRLELRAASARGDLAEVRTRIRELLDITPFERYGYVEYADAHAYGEQAAQAVSAISALTSTGRGEDAISLSREAMQLLSEVQDGIDDSDGHLGRVGDALAEAHLNACRAAHPDPDETARWLVRHVLSDLDDLTGIDPLDYADVLGEPGMVTVRRLAVEAWRGNRTGWAEKYLMERLAKAGGDVDTVVAVHAADLTPDGSTHLVIARELDAAGRPDEALRWAERGIGEAAAAGTPDIALVDYLCDRHTSAGRLADAVALRRAVLTGGLSLAAYQQLRTAAQAAGCWQAERARALSLLRADARQGPRSRYAGPALVDALIDDDDIAAAWQAATETGAHDRQWLALADRARASRPSDTLGVYLRLAEPLTKQTGNPVYEQLTSLLLSIRDCHRRLGTEDEFLSYLAALRTAHKRKRNLMRLLDQHGL</sequence>
<reference evidence="3 4" key="1">
    <citation type="submission" date="2019-02" db="EMBL/GenBank/DDBJ databases">
        <title>Draft Genome Sequence of Streptomyces sp. AM-2504, identified by 16S rRNA comparative analysis as a Streptomyces Kasugaensis strain.</title>
        <authorList>
            <person name="Napolioni V."/>
            <person name="Giuliodori A.M."/>
            <person name="Spurio R."/>
            <person name="Fabbretti A."/>
        </authorList>
    </citation>
    <scope>NUCLEOTIDE SEQUENCE [LARGE SCALE GENOMIC DNA]</scope>
    <source>
        <strain evidence="3 4">AM-2504</strain>
    </source>
</reference>
<gene>
    <name evidence="3" type="ORF">EYS09_14960</name>
</gene>
<dbReference type="EMBL" id="SIXH01000109">
    <property type="protein sequence ID" value="TBO58913.1"/>
    <property type="molecule type" value="Genomic_DNA"/>
</dbReference>
<feature type="domain" description="SWIM-type" evidence="2">
    <location>
        <begin position="51"/>
        <end position="89"/>
    </location>
</feature>
<evidence type="ECO:0000313" key="4">
    <source>
        <dbReference type="Proteomes" id="UP000292452"/>
    </source>
</evidence>
<organism evidence="3 4">
    <name type="scientific">Streptomyces kasugaensis</name>
    <dbReference type="NCBI Taxonomy" id="1946"/>
    <lineage>
        <taxon>Bacteria</taxon>
        <taxon>Bacillati</taxon>
        <taxon>Actinomycetota</taxon>
        <taxon>Actinomycetes</taxon>
        <taxon>Kitasatosporales</taxon>
        <taxon>Streptomycetaceae</taxon>
        <taxon>Streptomyces</taxon>
    </lineage>
</organism>
<accession>A0A4Q9HUT7</accession>
<name>A0A4Q9HUT7_STRKA</name>
<dbReference type="GO" id="GO:0008270">
    <property type="term" value="F:zinc ion binding"/>
    <property type="evidence" value="ECO:0007669"/>
    <property type="project" value="UniProtKB-KW"/>
</dbReference>
<dbReference type="Proteomes" id="UP000292452">
    <property type="component" value="Unassembled WGS sequence"/>
</dbReference>
<comment type="caution">
    <text evidence="3">The sequence shown here is derived from an EMBL/GenBank/DDBJ whole genome shotgun (WGS) entry which is preliminary data.</text>
</comment>
<keyword evidence="1" id="KW-0862">Zinc</keyword>
<dbReference type="PROSITE" id="PS50966">
    <property type="entry name" value="ZF_SWIM"/>
    <property type="match status" value="1"/>
</dbReference>
<proteinExistence type="predicted"/>
<keyword evidence="4" id="KW-1185">Reference proteome</keyword>
<keyword evidence="1" id="KW-0479">Metal-binding</keyword>
<dbReference type="InterPro" id="IPR007527">
    <property type="entry name" value="Znf_SWIM"/>
</dbReference>
<dbReference type="RefSeq" id="WP_131123597.1">
    <property type="nucleotide sequence ID" value="NZ_SIXH01000109.1"/>
</dbReference>
<keyword evidence="1" id="KW-0863">Zinc-finger</keyword>
<evidence type="ECO:0000259" key="2">
    <source>
        <dbReference type="PROSITE" id="PS50966"/>
    </source>
</evidence>
<evidence type="ECO:0000313" key="3">
    <source>
        <dbReference type="EMBL" id="TBO58913.1"/>
    </source>
</evidence>
<evidence type="ECO:0000256" key="1">
    <source>
        <dbReference type="PROSITE-ProRule" id="PRU00325"/>
    </source>
</evidence>
<protein>
    <recommendedName>
        <fullName evidence="2">SWIM-type domain-containing protein</fullName>
    </recommendedName>
</protein>